<sequence>MNKKNFITLFTVWIIFVLISSAYAEQYDQERQLMVEKQIKQRGVVDPQLLDAMLKVPRHLFVPENLTSSAYSDTPLPIGYGQTISQPYIVALMTESLQAKKGFKVLEVGTGSGYQAAVLAQIGCQVFSVEVIKILAETAQERLNRLGYPEISVRWGDGYFGWEEEAPFDSIIVTCAIDHLPPPLIEQLKEGGKMVIPVGPPYSLQTLWLFTKENGQLTSENLGGVIFVPLLREVRQE</sequence>
<dbReference type="InterPro" id="IPR000682">
    <property type="entry name" value="PCMT"/>
</dbReference>
<comment type="catalytic activity">
    <reaction evidence="7">
        <text>[protein]-L-isoaspartate + S-adenosyl-L-methionine = [protein]-L-isoaspartate alpha-methyl ester + S-adenosyl-L-homocysteine</text>
        <dbReference type="Rhea" id="RHEA:12705"/>
        <dbReference type="Rhea" id="RHEA-COMP:12143"/>
        <dbReference type="Rhea" id="RHEA-COMP:12144"/>
        <dbReference type="ChEBI" id="CHEBI:57856"/>
        <dbReference type="ChEBI" id="CHEBI:59789"/>
        <dbReference type="ChEBI" id="CHEBI:90596"/>
        <dbReference type="ChEBI" id="CHEBI:90598"/>
        <dbReference type="EC" id="2.1.1.77"/>
    </reaction>
</comment>
<dbReference type="GO" id="GO:0030091">
    <property type="term" value="P:protein repair"/>
    <property type="evidence" value="ECO:0007669"/>
    <property type="project" value="UniProtKB-UniRule"/>
</dbReference>
<evidence type="ECO:0000256" key="5">
    <source>
        <dbReference type="ARBA" id="ARBA00022679"/>
    </source>
</evidence>
<keyword evidence="9" id="KW-1185">Reference proteome</keyword>
<dbReference type="NCBIfam" id="NF001453">
    <property type="entry name" value="PRK00312.1"/>
    <property type="match status" value="1"/>
</dbReference>
<evidence type="ECO:0000256" key="6">
    <source>
        <dbReference type="ARBA" id="ARBA00022691"/>
    </source>
</evidence>
<dbReference type="PANTHER" id="PTHR11579">
    <property type="entry name" value="PROTEIN-L-ISOASPARTATE O-METHYLTRANSFERASE"/>
    <property type="match status" value="1"/>
</dbReference>
<dbReference type="NCBIfam" id="TIGR00080">
    <property type="entry name" value="pimt"/>
    <property type="match status" value="1"/>
</dbReference>
<accession>A0A7T1F3Y0</accession>
<dbReference type="HAMAP" id="MF_00090">
    <property type="entry name" value="PIMT"/>
    <property type="match status" value="1"/>
</dbReference>
<dbReference type="FunFam" id="3.40.50.150:FF:000010">
    <property type="entry name" value="Protein-L-isoaspartate O-methyltransferase"/>
    <property type="match status" value="1"/>
</dbReference>
<comment type="function">
    <text evidence="7">Catalyzes the methyl esterification of L-isoaspartyl residues in peptides and proteins that result from spontaneous decomposition of normal L-aspartyl and L-asparaginyl residues. It plays a role in the repair and/or degradation of damaged proteins.</text>
</comment>
<dbReference type="Gene3D" id="3.40.50.150">
    <property type="entry name" value="Vaccinia Virus protein VP39"/>
    <property type="match status" value="1"/>
</dbReference>
<evidence type="ECO:0000256" key="7">
    <source>
        <dbReference type="HAMAP-Rule" id="MF_00090"/>
    </source>
</evidence>
<keyword evidence="3 7" id="KW-0963">Cytoplasm</keyword>
<dbReference type="CDD" id="cd02440">
    <property type="entry name" value="AdoMet_MTases"/>
    <property type="match status" value="1"/>
</dbReference>
<dbReference type="Proteomes" id="UP000594463">
    <property type="component" value="Chromosome"/>
</dbReference>
<dbReference type="AlphaFoldDB" id="A0A7T1F3Y0"/>
<evidence type="ECO:0000256" key="3">
    <source>
        <dbReference type="ARBA" id="ARBA00022490"/>
    </source>
</evidence>
<dbReference type="PROSITE" id="PS01279">
    <property type="entry name" value="PCMT"/>
    <property type="match status" value="1"/>
</dbReference>
<dbReference type="InterPro" id="IPR029063">
    <property type="entry name" value="SAM-dependent_MTases_sf"/>
</dbReference>
<dbReference type="GO" id="GO:0032259">
    <property type="term" value="P:methylation"/>
    <property type="evidence" value="ECO:0007669"/>
    <property type="project" value="UniProtKB-KW"/>
</dbReference>
<dbReference type="KEGG" id="alam:RT761_02393"/>
<dbReference type="RefSeq" id="WP_218111646.1">
    <property type="nucleotide sequence ID" value="NZ_CP065383.1"/>
</dbReference>
<evidence type="ECO:0000313" key="8">
    <source>
        <dbReference type="EMBL" id="QPM69165.1"/>
    </source>
</evidence>
<gene>
    <name evidence="8" type="primary">pcm_1</name>
    <name evidence="7" type="synonym">pcm</name>
    <name evidence="8" type="ORF">RT761_02393</name>
</gene>
<organism evidence="8 9">
    <name type="scientific">Atribacter laminatus</name>
    <dbReference type="NCBI Taxonomy" id="2847778"/>
    <lineage>
        <taxon>Bacteria</taxon>
        <taxon>Pseudomonadati</taxon>
        <taxon>Atribacterota</taxon>
        <taxon>Atribacteria</taxon>
        <taxon>Atribacterales</taxon>
        <taxon>Atribacteraceae</taxon>
        <taxon>Atribacter</taxon>
    </lineage>
</organism>
<comment type="subcellular location">
    <subcellularLocation>
        <location evidence="1 7">Cytoplasm</location>
    </subcellularLocation>
</comment>
<protein>
    <recommendedName>
        <fullName evidence="7">Protein-L-isoaspartate O-methyltransferase</fullName>
        <ecNumber evidence="7">2.1.1.77</ecNumber>
    </recommendedName>
    <alternativeName>
        <fullName evidence="7">L-isoaspartyl protein carboxyl methyltransferase</fullName>
    </alternativeName>
    <alternativeName>
        <fullName evidence="7">Protein L-isoaspartyl methyltransferase</fullName>
    </alternativeName>
    <alternativeName>
        <fullName evidence="7">Protein-beta-aspartate methyltransferase</fullName>
        <shortName evidence="7">PIMT</shortName>
    </alternativeName>
</protein>
<evidence type="ECO:0000256" key="2">
    <source>
        <dbReference type="ARBA" id="ARBA00005369"/>
    </source>
</evidence>
<evidence type="ECO:0000313" key="9">
    <source>
        <dbReference type="Proteomes" id="UP000594463"/>
    </source>
</evidence>
<dbReference type="EMBL" id="CP065383">
    <property type="protein sequence ID" value="QPM69165.1"/>
    <property type="molecule type" value="Genomic_DNA"/>
</dbReference>
<dbReference type="GO" id="GO:0004719">
    <property type="term" value="F:protein-L-isoaspartate (D-aspartate) O-methyltransferase activity"/>
    <property type="evidence" value="ECO:0007669"/>
    <property type="project" value="UniProtKB-UniRule"/>
</dbReference>
<reference evidence="8 9" key="1">
    <citation type="journal article" date="2021" name="Nat. Commun.">
        <title>Isolation of a member of the candidate phylum Atribacteria reveals a unique cell membrane structure.</title>
        <authorList>
            <person name="Taiki K."/>
            <person name="Nobu M.K."/>
            <person name="Kusada H."/>
            <person name="Meng X.-Y."/>
            <person name="Hosoki N."/>
            <person name="Uematsu K."/>
            <person name="Yoshioka H."/>
            <person name="Kamagata Y."/>
            <person name="Tamaki H."/>
        </authorList>
    </citation>
    <scope>NUCLEOTIDE SEQUENCE [LARGE SCALE GENOMIC DNA]</scope>
    <source>
        <strain evidence="8 9">RT761</strain>
    </source>
</reference>
<dbReference type="SUPFAM" id="SSF53335">
    <property type="entry name" value="S-adenosyl-L-methionine-dependent methyltransferases"/>
    <property type="match status" value="1"/>
</dbReference>
<dbReference type="Pfam" id="PF01135">
    <property type="entry name" value="PCMT"/>
    <property type="match status" value="1"/>
</dbReference>
<dbReference type="EC" id="2.1.1.77" evidence="7"/>
<dbReference type="GO" id="GO:0005737">
    <property type="term" value="C:cytoplasm"/>
    <property type="evidence" value="ECO:0007669"/>
    <property type="project" value="UniProtKB-SubCell"/>
</dbReference>
<proteinExistence type="inferred from homology"/>
<comment type="similarity">
    <text evidence="2 7">Belongs to the methyltransferase superfamily. L-isoaspartyl/D-aspartyl protein methyltransferase family.</text>
</comment>
<feature type="active site" evidence="7">
    <location>
        <position position="85"/>
    </location>
</feature>
<evidence type="ECO:0000256" key="4">
    <source>
        <dbReference type="ARBA" id="ARBA00022603"/>
    </source>
</evidence>
<dbReference type="PANTHER" id="PTHR11579:SF0">
    <property type="entry name" value="PROTEIN-L-ISOASPARTATE(D-ASPARTATE) O-METHYLTRANSFERASE"/>
    <property type="match status" value="1"/>
</dbReference>
<keyword evidence="6 7" id="KW-0949">S-adenosyl-L-methionine</keyword>
<name>A0A7T1F3Y0_ATRLM</name>
<evidence type="ECO:0000256" key="1">
    <source>
        <dbReference type="ARBA" id="ARBA00004496"/>
    </source>
</evidence>
<keyword evidence="5 7" id="KW-0808">Transferase</keyword>
<keyword evidence="4 7" id="KW-0489">Methyltransferase</keyword>